<gene>
    <name evidence="3" type="ORF">LSAT_V11C600302740</name>
</gene>
<sequence>MSEKPLSGRIPVKRNIKPPHPPSSTHKLRRRVVVRRSSKKPLKPLNRCNSEPALLTGVLSNDFRESTEDHGGMILQRRARADVFLSSPELVLPYSPPKIEGYNKEAKVVVNVTVEGSSGPIRAMVKLGSSVEETMKMVKKQYDSEGRSPQIDQHSISSFELHPSHFSLQSLDKSKMIGDIGSRSFYMRKCKEDNSFTGSEIIVTMDSNSSTPTSIIVFPNFISQNFKKVITLSSKVLKILGCIDG</sequence>
<dbReference type="EMBL" id="NBSK02000006">
    <property type="protein sequence ID" value="KAJ0199686.1"/>
    <property type="molecule type" value="Genomic_DNA"/>
</dbReference>
<organism evidence="3 4">
    <name type="scientific">Lactuca sativa</name>
    <name type="common">Garden lettuce</name>
    <dbReference type="NCBI Taxonomy" id="4236"/>
    <lineage>
        <taxon>Eukaryota</taxon>
        <taxon>Viridiplantae</taxon>
        <taxon>Streptophyta</taxon>
        <taxon>Embryophyta</taxon>
        <taxon>Tracheophyta</taxon>
        <taxon>Spermatophyta</taxon>
        <taxon>Magnoliopsida</taxon>
        <taxon>eudicotyledons</taxon>
        <taxon>Gunneridae</taxon>
        <taxon>Pentapetalae</taxon>
        <taxon>asterids</taxon>
        <taxon>campanulids</taxon>
        <taxon>Asterales</taxon>
        <taxon>Asteraceae</taxon>
        <taxon>Cichorioideae</taxon>
        <taxon>Cichorieae</taxon>
        <taxon>Lactucinae</taxon>
        <taxon>Lactuca</taxon>
    </lineage>
</organism>
<name>A0A9R1X569_LACSA</name>
<dbReference type="PANTHER" id="PTHR33270">
    <property type="entry name" value="BNAC05G50380D PROTEIN"/>
    <property type="match status" value="1"/>
</dbReference>
<feature type="compositionally biased region" description="Basic residues" evidence="1">
    <location>
        <begin position="26"/>
        <end position="42"/>
    </location>
</feature>
<dbReference type="AlphaFoldDB" id="A0A9R1X569"/>
<dbReference type="Pfam" id="PF23156">
    <property type="entry name" value="DUF7054"/>
    <property type="match status" value="1"/>
</dbReference>
<comment type="caution">
    <text evidence="3">The sequence shown here is derived from an EMBL/GenBank/DDBJ whole genome shotgun (WGS) entry which is preliminary data.</text>
</comment>
<dbReference type="InterPro" id="IPR040358">
    <property type="entry name" value="At4g22758-like"/>
</dbReference>
<feature type="region of interest" description="Disordered" evidence="1">
    <location>
        <begin position="1"/>
        <end position="49"/>
    </location>
</feature>
<evidence type="ECO:0000259" key="2">
    <source>
        <dbReference type="Pfam" id="PF23156"/>
    </source>
</evidence>
<reference evidence="3 4" key="1">
    <citation type="journal article" date="2017" name="Nat. Commun.">
        <title>Genome assembly with in vitro proximity ligation data and whole-genome triplication in lettuce.</title>
        <authorList>
            <person name="Reyes-Chin-Wo S."/>
            <person name="Wang Z."/>
            <person name="Yang X."/>
            <person name="Kozik A."/>
            <person name="Arikit S."/>
            <person name="Song C."/>
            <person name="Xia L."/>
            <person name="Froenicke L."/>
            <person name="Lavelle D.O."/>
            <person name="Truco M.J."/>
            <person name="Xia R."/>
            <person name="Zhu S."/>
            <person name="Xu C."/>
            <person name="Xu H."/>
            <person name="Xu X."/>
            <person name="Cox K."/>
            <person name="Korf I."/>
            <person name="Meyers B.C."/>
            <person name="Michelmore R.W."/>
        </authorList>
    </citation>
    <scope>NUCLEOTIDE SEQUENCE [LARGE SCALE GENOMIC DNA]</scope>
    <source>
        <strain evidence="4">cv. Salinas</strain>
        <tissue evidence="3">Seedlings</tissue>
    </source>
</reference>
<evidence type="ECO:0000256" key="1">
    <source>
        <dbReference type="SAM" id="MobiDB-lite"/>
    </source>
</evidence>
<dbReference type="PANTHER" id="PTHR33270:SF6">
    <property type="entry name" value="OS02G0448600 PROTEIN"/>
    <property type="match status" value="1"/>
</dbReference>
<dbReference type="InterPro" id="IPR055482">
    <property type="entry name" value="DUF7054"/>
</dbReference>
<keyword evidence="4" id="KW-1185">Reference proteome</keyword>
<dbReference type="Proteomes" id="UP000235145">
    <property type="component" value="Unassembled WGS sequence"/>
</dbReference>
<protein>
    <recommendedName>
        <fullName evidence="2">DUF7054 domain-containing protein</fullName>
    </recommendedName>
</protein>
<accession>A0A9R1X569</accession>
<feature type="domain" description="DUF7054" evidence="2">
    <location>
        <begin position="104"/>
        <end position="188"/>
    </location>
</feature>
<dbReference type="OrthoDB" id="1885101at2759"/>
<proteinExistence type="predicted"/>
<evidence type="ECO:0000313" key="3">
    <source>
        <dbReference type="EMBL" id="KAJ0199686.1"/>
    </source>
</evidence>
<evidence type="ECO:0000313" key="4">
    <source>
        <dbReference type="Proteomes" id="UP000235145"/>
    </source>
</evidence>